<dbReference type="PANTHER" id="PTHR15681">
    <property type="entry name" value="MAD2L1-BINDING PROTEIN"/>
    <property type="match status" value="1"/>
</dbReference>
<protein>
    <submittedName>
        <fullName evidence="2">Uncharacterized protein</fullName>
    </submittedName>
</protein>
<accession>A0A9Q0KF85</accession>
<dbReference type="Gene3D" id="3.30.900.20">
    <property type="match status" value="1"/>
</dbReference>
<name>A0A9Q0KF85_9MAGN</name>
<dbReference type="OrthoDB" id="768308at2759"/>
<organism evidence="2 3">
    <name type="scientific">Protea cynaroides</name>
    <dbReference type="NCBI Taxonomy" id="273540"/>
    <lineage>
        <taxon>Eukaryota</taxon>
        <taxon>Viridiplantae</taxon>
        <taxon>Streptophyta</taxon>
        <taxon>Embryophyta</taxon>
        <taxon>Tracheophyta</taxon>
        <taxon>Spermatophyta</taxon>
        <taxon>Magnoliopsida</taxon>
        <taxon>Proteales</taxon>
        <taxon>Proteaceae</taxon>
        <taxon>Protea</taxon>
    </lineage>
</organism>
<dbReference type="GO" id="GO:0007096">
    <property type="term" value="P:regulation of exit from mitosis"/>
    <property type="evidence" value="ECO:0007669"/>
    <property type="project" value="InterPro"/>
</dbReference>
<proteinExistence type="predicted"/>
<evidence type="ECO:0000313" key="3">
    <source>
        <dbReference type="Proteomes" id="UP001141806"/>
    </source>
</evidence>
<feature type="coiled-coil region" evidence="1">
    <location>
        <begin position="83"/>
        <end position="120"/>
    </location>
</feature>
<reference evidence="2" key="1">
    <citation type="journal article" date="2023" name="Plant J.">
        <title>The genome of the king protea, Protea cynaroides.</title>
        <authorList>
            <person name="Chang J."/>
            <person name="Duong T.A."/>
            <person name="Schoeman C."/>
            <person name="Ma X."/>
            <person name="Roodt D."/>
            <person name="Barker N."/>
            <person name="Li Z."/>
            <person name="Van de Peer Y."/>
            <person name="Mizrachi E."/>
        </authorList>
    </citation>
    <scope>NUCLEOTIDE SEQUENCE</scope>
    <source>
        <tissue evidence="2">Young leaves</tissue>
    </source>
</reference>
<dbReference type="InterPro" id="IPR053729">
    <property type="entry name" value="MAD2L1BP_domain_sf"/>
</dbReference>
<evidence type="ECO:0000256" key="1">
    <source>
        <dbReference type="SAM" id="Coils"/>
    </source>
</evidence>
<dbReference type="GO" id="GO:0005634">
    <property type="term" value="C:nucleus"/>
    <property type="evidence" value="ECO:0007669"/>
    <property type="project" value="InterPro"/>
</dbReference>
<gene>
    <name evidence="2" type="ORF">NE237_015932</name>
</gene>
<dbReference type="EMBL" id="JAMYWD010000006">
    <property type="protein sequence ID" value="KAJ4969231.1"/>
    <property type="molecule type" value="Genomic_DNA"/>
</dbReference>
<keyword evidence="1" id="KW-0175">Coiled coil</keyword>
<keyword evidence="3" id="KW-1185">Reference proteome</keyword>
<evidence type="ECO:0000313" key="2">
    <source>
        <dbReference type="EMBL" id="KAJ4969231.1"/>
    </source>
</evidence>
<dbReference type="InterPro" id="IPR009511">
    <property type="entry name" value="MAD1/Cdc20-bound-Mad2-bd"/>
</dbReference>
<sequence>MMQARESGGRWEMDCIEIETVAEALERSVIFHVVKEIIGYVLYMHQQIPDVLQDLCLEFDRLQSESKILEVVLSQMEMKSSCRRKHNGRLRDLKKGIRKLEKLMNSIASLQTAMQQVLNEIPDIQEVILVLGSNPVRPQHVYEMCFSHGKITTEVTNDFTKCKAAEALSRKAIRSLISKGAASMPYGGTTKLFILVKAPSTFNLPVHFLPKRDFRYSKKIVPCRLHIKCRIRGQGMDASQHSPQTACPIKSPDSSSIDLIWFQCRHTIKGLASTTPQIKE</sequence>
<dbReference type="PANTHER" id="PTHR15681:SF1">
    <property type="entry name" value="MAD2L1-BINDING PROTEIN"/>
    <property type="match status" value="1"/>
</dbReference>
<dbReference type="AlphaFoldDB" id="A0A9Q0KF85"/>
<comment type="caution">
    <text evidence="2">The sequence shown here is derived from an EMBL/GenBank/DDBJ whole genome shotgun (WGS) entry which is preliminary data.</text>
</comment>
<dbReference type="Proteomes" id="UP001141806">
    <property type="component" value="Unassembled WGS sequence"/>
</dbReference>